<comment type="caution">
    <text evidence="3">The sequence shown here is derived from an EMBL/GenBank/DDBJ whole genome shotgun (WGS) entry which is preliminary data.</text>
</comment>
<evidence type="ECO:0000313" key="3">
    <source>
        <dbReference type="EMBL" id="KAF8401339.1"/>
    </source>
</evidence>
<keyword evidence="4" id="KW-1185">Reference proteome</keyword>
<dbReference type="PANTHER" id="PTHR33494:SF5">
    <property type="entry name" value="F10A16.6 PROTEIN"/>
    <property type="match status" value="1"/>
</dbReference>
<evidence type="ECO:0000256" key="1">
    <source>
        <dbReference type="SAM" id="MobiDB-lite"/>
    </source>
</evidence>
<dbReference type="PANTHER" id="PTHR33494">
    <property type="entry name" value="OS02G0793800 PROTEIN"/>
    <property type="match status" value="1"/>
</dbReference>
<gene>
    <name evidence="3" type="ORF">HHK36_012273</name>
</gene>
<dbReference type="EMBL" id="JABCRI010000008">
    <property type="protein sequence ID" value="KAF8401339.1"/>
    <property type="molecule type" value="Genomic_DNA"/>
</dbReference>
<reference evidence="3 4" key="1">
    <citation type="submission" date="2020-04" db="EMBL/GenBank/DDBJ databases">
        <title>Plant Genome Project.</title>
        <authorList>
            <person name="Zhang R.-G."/>
        </authorList>
    </citation>
    <scope>NUCLEOTIDE SEQUENCE [LARGE SCALE GENOMIC DNA]</scope>
    <source>
        <strain evidence="3">YNK0</strain>
        <tissue evidence="3">Leaf</tissue>
    </source>
</reference>
<evidence type="ECO:0000313" key="4">
    <source>
        <dbReference type="Proteomes" id="UP000655225"/>
    </source>
</evidence>
<protein>
    <recommendedName>
        <fullName evidence="2">TRF2/HOY1 PH-like domain-containing protein</fullName>
    </recommendedName>
</protein>
<accession>A0A834Z5I7</accession>
<organism evidence="3 4">
    <name type="scientific">Tetracentron sinense</name>
    <name type="common">Spur-leaf</name>
    <dbReference type="NCBI Taxonomy" id="13715"/>
    <lineage>
        <taxon>Eukaryota</taxon>
        <taxon>Viridiplantae</taxon>
        <taxon>Streptophyta</taxon>
        <taxon>Embryophyta</taxon>
        <taxon>Tracheophyta</taxon>
        <taxon>Spermatophyta</taxon>
        <taxon>Magnoliopsida</taxon>
        <taxon>Trochodendrales</taxon>
        <taxon>Trochodendraceae</taxon>
        <taxon>Tetracentron</taxon>
    </lineage>
</organism>
<name>A0A834Z5I7_TETSI</name>
<feature type="domain" description="TRF2/HOY1 PH-like" evidence="2">
    <location>
        <begin position="117"/>
        <end position="235"/>
    </location>
</feature>
<feature type="region of interest" description="Disordered" evidence="1">
    <location>
        <begin position="1"/>
        <end position="28"/>
    </location>
</feature>
<dbReference type="Proteomes" id="UP000655225">
    <property type="component" value="Unassembled WGS sequence"/>
</dbReference>
<sequence length="519" mass="58831">MEDGVSASDEFQNPLFDSGNGKKDGFDGSRADSKRIKLMDLNQKVGVVLNLSQEHIPLGLTLKKTPSFLDLIEMKLSKRIKTNIPVDMDPSTNYEKGIARTNDFVAQPMVEKLKASNIPATLLKIGSWEVVSRYEGDLVAKCYFAKRKLVWEVLEHGLKSKIEVQWSEISAIRASFRENEVGILEIELSNAPLFFRETDPQPRKHTLWQATSDFTGGEAPVYRRHLLQFPVGTLDKHYEKLLQCDDRLFMLSQRPFPTQNSPYFPSNLYKDLCFEFNGCAPQFSPGLHFPHQGISRPTLGHSHQVQNFEPAITPSFGAEDSTSPMSVIDFPPMDENGVSHCNKYQRTSFWGQGINNGNNIPTRNGDHFREQSYYLLTSEERSGKSPSNNYVLDDIADHLLNDPPGEFFDEHRLLSKVNSMSSLLGISNELSLIKNNGTEYREYGHNETAKNAHLISRSTEQSNGDGGLPILQPVNWFQAQGFNFNENSLMYLPRNTSYPNRFVDDITRVNPANEANQWR</sequence>
<proteinExistence type="predicted"/>
<dbReference type="AlphaFoldDB" id="A0A834Z5I7"/>
<evidence type="ECO:0000259" key="2">
    <source>
        <dbReference type="Pfam" id="PF24818"/>
    </source>
</evidence>
<dbReference type="OMA" id="WDLNKIA"/>
<dbReference type="InterPro" id="IPR057939">
    <property type="entry name" value="TRF2_HOY1_PH"/>
</dbReference>
<dbReference type="OrthoDB" id="6159439at2759"/>
<dbReference type="Pfam" id="PF24818">
    <property type="entry name" value="PH_TRF2_HOY1"/>
    <property type="match status" value="1"/>
</dbReference>